<comment type="cofactor">
    <cofactor evidence="9">
        <name>Mg(2+)</name>
        <dbReference type="ChEBI" id="CHEBI:18420"/>
    </cofactor>
</comment>
<feature type="binding site" evidence="9">
    <location>
        <position position="83"/>
    </location>
    <ligand>
        <name>Mg(2+)</name>
        <dbReference type="ChEBI" id="CHEBI:18420"/>
        <label>1</label>
    </ligand>
</feature>
<keyword evidence="8 9" id="KW-0472">Membrane</keyword>
<dbReference type="Gene3D" id="3.40.190.80">
    <property type="match status" value="1"/>
</dbReference>
<dbReference type="InterPro" id="IPR006240">
    <property type="entry name" value="CysQ"/>
</dbReference>
<evidence type="ECO:0000256" key="5">
    <source>
        <dbReference type="ARBA" id="ARBA00022723"/>
    </source>
</evidence>
<feature type="binding site" evidence="9">
    <location>
        <position position="86"/>
    </location>
    <ligand>
        <name>Mg(2+)</name>
        <dbReference type="ChEBI" id="CHEBI:18420"/>
        <label>2</label>
    </ligand>
</feature>
<keyword evidence="3 9" id="KW-1003">Cell membrane</keyword>
<evidence type="ECO:0000256" key="7">
    <source>
        <dbReference type="ARBA" id="ARBA00022842"/>
    </source>
</evidence>
<dbReference type="InterPro" id="IPR000760">
    <property type="entry name" value="Inositol_monophosphatase-like"/>
</dbReference>
<feature type="binding site" evidence="9">
    <location>
        <position position="85"/>
    </location>
    <ligand>
        <name>Mg(2+)</name>
        <dbReference type="ChEBI" id="CHEBI:18420"/>
        <label>1</label>
    </ligand>
</feature>
<dbReference type="InterPro" id="IPR050725">
    <property type="entry name" value="CysQ/Inositol_MonoPase"/>
</dbReference>
<feature type="binding site" evidence="9">
    <location>
        <position position="64"/>
    </location>
    <ligand>
        <name>substrate</name>
    </ligand>
</feature>
<evidence type="ECO:0000256" key="4">
    <source>
        <dbReference type="ARBA" id="ARBA00022519"/>
    </source>
</evidence>
<dbReference type="InterPro" id="IPR020550">
    <property type="entry name" value="Inositol_monophosphatase_CS"/>
</dbReference>
<evidence type="ECO:0000313" key="10">
    <source>
        <dbReference type="EMBL" id="GLQ18094.1"/>
    </source>
</evidence>
<dbReference type="Gene3D" id="3.30.540.10">
    <property type="entry name" value="Fructose-1,6-Bisphosphatase, subunit A, domain 1"/>
    <property type="match status" value="1"/>
</dbReference>
<keyword evidence="7 9" id="KW-0460">Magnesium</keyword>
<reference evidence="10" key="2">
    <citation type="submission" date="2023-01" db="EMBL/GenBank/DDBJ databases">
        <title>Draft genome sequence of Maritalea porphyrae strain NBRC 107169.</title>
        <authorList>
            <person name="Sun Q."/>
            <person name="Mori K."/>
        </authorList>
    </citation>
    <scope>NUCLEOTIDE SEQUENCE</scope>
    <source>
        <strain evidence="10">NBRC 107169</strain>
    </source>
</reference>
<comment type="subcellular location">
    <subcellularLocation>
        <location evidence="9">Cell inner membrane</location>
        <topology evidence="9">Peripheral membrane protein</topology>
        <orientation evidence="9">Cytoplasmic side</orientation>
    </subcellularLocation>
</comment>
<evidence type="ECO:0000313" key="11">
    <source>
        <dbReference type="Proteomes" id="UP001161405"/>
    </source>
</evidence>
<dbReference type="Pfam" id="PF00459">
    <property type="entry name" value="Inositol_P"/>
    <property type="match status" value="1"/>
</dbReference>
<evidence type="ECO:0000256" key="3">
    <source>
        <dbReference type="ARBA" id="ARBA00022475"/>
    </source>
</evidence>
<reference evidence="10" key="1">
    <citation type="journal article" date="2014" name="Int. J. Syst. Evol. Microbiol.">
        <title>Complete genome of a new Firmicutes species belonging to the dominant human colonic microbiota ('Ruminococcus bicirculans') reveals two chromosomes and a selective capacity to utilize plant glucans.</title>
        <authorList>
            <consortium name="NISC Comparative Sequencing Program"/>
            <person name="Wegmann U."/>
            <person name="Louis P."/>
            <person name="Goesmann A."/>
            <person name="Henrissat B."/>
            <person name="Duncan S.H."/>
            <person name="Flint H.J."/>
        </authorList>
    </citation>
    <scope>NUCLEOTIDE SEQUENCE</scope>
    <source>
        <strain evidence="10">NBRC 107169</strain>
    </source>
</reference>
<feature type="binding site" evidence="9">
    <location>
        <begin position="85"/>
        <end position="88"/>
    </location>
    <ligand>
        <name>substrate</name>
    </ligand>
</feature>
<evidence type="ECO:0000256" key="8">
    <source>
        <dbReference type="ARBA" id="ARBA00023136"/>
    </source>
</evidence>
<dbReference type="PANTHER" id="PTHR43028">
    <property type="entry name" value="3'(2'),5'-BISPHOSPHATE NUCLEOTIDASE 1"/>
    <property type="match status" value="1"/>
</dbReference>
<organism evidence="10 11">
    <name type="scientific">Maritalea porphyrae</name>
    <dbReference type="NCBI Taxonomy" id="880732"/>
    <lineage>
        <taxon>Bacteria</taxon>
        <taxon>Pseudomonadati</taxon>
        <taxon>Pseudomonadota</taxon>
        <taxon>Alphaproteobacteria</taxon>
        <taxon>Hyphomicrobiales</taxon>
        <taxon>Devosiaceae</taxon>
        <taxon>Maritalea</taxon>
    </lineage>
</organism>
<feature type="binding site" evidence="9">
    <location>
        <position position="210"/>
    </location>
    <ligand>
        <name>substrate</name>
    </ligand>
</feature>
<dbReference type="Proteomes" id="UP001161405">
    <property type="component" value="Unassembled WGS sequence"/>
</dbReference>
<comment type="similarity">
    <text evidence="2 9">Belongs to the inositol monophosphatase superfamily. CysQ family.</text>
</comment>
<dbReference type="CDD" id="cd01638">
    <property type="entry name" value="CysQ"/>
    <property type="match status" value="1"/>
</dbReference>
<gene>
    <name evidence="9 10" type="primary">cysQ</name>
    <name evidence="10" type="ORF">GCM10007879_23430</name>
</gene>
<dbReference type="PROSITE" id="PS00630">
    <property type="entry name" value="IMP_2"/>
    <property type="match status" value="1"/>
</dbReference>
<dbReference type="EMBL" id="BSNI01000002">
    <property type="protein sequence ID" value="GLQ18094.1"/>
    <property type="molecule type" value="Genomic_DNA"/>
</dbReference>
<dbReference type="PROSITE" id="PS00629">
    <property type="entry name" value="IMP_1"/>
    <property type="match status" value="1"/>
</dbReference>
<comment type="catalytic activity">
    <reaction evidence="1 9">
        <text>adenosine 3',5'-bisphosphate + H2O = AMP + phosphate</text>
        <dbReference type="Rhea" id="RHEA:10040"/>
        <dbReference type="ChEBI" id="CHEBI:15377"/>
        <dbReference type="ChEBI" id="CHEBI:43474"/>
        <dbReference type="ChEBI" id="CHEBI:58343"/>
        <dbReference type="ChEBI" id="CHEBI:456215"/>
        <dbReference type="EC" id="3.1.3.7"/>
    </reaction>
</comment>
<evidence type="ECO:0000256" key="2">
    <source>
        <dbReference type="ARBA" id="ARBA00005289"/>
    </source>
</evidence>
<evidence type="ECO:0000256" key="1">
    <source>
        <dbReference type="ARBA" id="ARBA00001625"/>
    </source>
</evidence>
<dbReference type="NCBIfam" id="TIGR01331">
    <property type="entry name" value="bisphos_cysQ"/>
    <property type="match status" value="1"/>
</dbReference>
<evidence type="ECO:0000256" key="9">
    <source>
        <dbReference type="HAMAP-Rule" id="MF_02095"/>
    </source>
</evidence>
<evidence type="ECO:0000256" key="6">
    <source>
        <dbReference type="ARBA" id="ARBA00022801"/>
    </source>
</evidence>
<dbReference type="RefSeq" id="WP_284364730.1">
    <property type="nucleotide sequence ID" value="NZ_BSNI01000002.1"/>
</dbReference>
<keyword evidence="6 9" id="KW-0378">Hydrolase</keyword>
<feature type="binding site" evidence="9">
    <location>
        <position position="83"/>
    </location>
    <ligand>
        <name>Mg(2+)</name>
        <dbReference type="ChEBI" id="CHEBI:18420"/>
        <label>2</label>
    </ligand>
</feature>
<keyword evidence="11" id="KW-1185">Reference proteome</keyword>
<sequence>MINPLTELMLSAARMAGEEIMRHYADGVDIDRKGDGSPVTIADQNAEDIIVAALKDTGIPLLGEESVAAGHIPELGTRFFVVDPLDGTKEFIKRNGEFTVNIALVEDGVPVAGVVTAPALGLEFVADESGAFSVSINDAGTANFTSIRAEPNGPRKIVASRSHGHAALAQLCEDLEIEEDISVGSSLKLCLVARGDALLYPRFTPTCEWDIAAGQAILLRAGGVVLKMDGTPLNYGKTKDNFYNPFFVAAANAEIAENAARIMTRLV</sequence>
<accession>A0ABQ5US52</accession>
<dbReference type="EC" id="3.1.3.7" evidence="9"/>
<comment type="caution">
    <text evidence="10">The sequence shown here is derived from an EMBL/GenBank/DDBJ whole genome shotgun (WGS) entry which is preliminary data.</text>
</comment>
<dbReference type="SUPFAM" id="SSF56655">
    <property type="entry name" value="Carbohydrate phosphatase"/>
    <property type="match status" value="1"/>
</dbReference>
<proteinExistence type="inferred from homology"/>
<feature type="binding site" evidence="9">
    <location>
        <position position="210"/>
    </location>
    <ligand>
        <name>Mg(2+)</name>
        <dbReference type="ChEBI" id="CHEBI:18420"/>
        <label>2</label>
    </ligand>
</feature>
<feature type="binding site" evidence="9">
    <location>
        <position position="64"/>
    </location>
    <ligand>
        <name>Mg(2+)</name>
        <dbReference type="ChEBI" id="CHEBI:18420"/>
        <label>1</label>
    </ligand>
</feature>
<name>A0ABQ5US52_9HYPH</name>
<dbReference type="PANTHER" id="PTHR43028:SF5">
    <property type="entry name" value="3'(2'),5'-BISPHOSPHATE NUCLEOTIDASE 1"/>
    <property type="match status" value="1"/>
</dbReference>
<protein>
    <recommendedName>
        <fullName evidence="9">3'(2'),5'-bisphosphate nucleotidase CysQ</fullName>
        <ecNumber evidence="9">3.1.3.7</ecNumber>
    </recommendedName>
    <alternativeName>
        <fullName evidence="9">3'(2'),5-bisphosphonucleoside 3'(2')-phosphohydrolase</fullName>
    </alternativeName>
    <alternativeName>
        <fullName evidence="9">3'-phosphoadenosine 5'-phosphate phosphatase</fullName>
        <shortName evidence="9">PAP phosphatase</shortName>
    </alternativeName>
</protein>
<dbReference type="InterPro" id="IPR020583">
    <property type="entry name" value="Inositol_monoP_metal-BS"/>
</dbReference>
<keyword evidence="5 9" id="KW-0479">Metal-binding</keyword>
<dbReference type="HAMAP" id="MF_02095">
    <property type="entry name" value="CysQ"/>
    <property type="match status" value="1"/>
</dbReference>
<dbReference type="PRINTS" id="PR00377">
    <property type="entry name" value="IMPHPHTASES"/>
</dbReference>
<comment type="function">
    <text evidence="9">Converts adenosine-3',5'-bisphosphate (PAP) to AMP.</text>
</comment>
<keyword evidence="4 9" id="KW-0997">Cell inner membrane</keyword>